<evidence type="ECO:0000256" key="1">
    <source>
        <dbReference type="ARBA" id="ARBA00004956"/>
    </source>
</evidence>
<keyword evidence="7 10" id="KW-0443">Lipid metabolism</keyword>
<accession>A0ABW5DA22</accession>
<comment type="pathway">
    <text evidence="1 10">Lipid metabolism; malonyl-CoA biosynthesis; malonyl-CoA from acetyl-CoA: step 1/1.</text>
</comment>
<keyword evidence="11" id="KW-0175">Coiled coil</keyword>
<comment type="subcellular location">
    <subcellularLocation>
        <location evidence="10">Cytoplasm</location>
    </subcellularLocation>
</comment>
<dbReference type="Proteomes" id="UP001597375">
    <property type="component" value="Unassembled WGS sequence"/>
</dbReference>
<dbReference type="HAMAP" id="MF_00823">
    <property type="entry name" value="AcetylCoA_CT_alpha"/>
    <property type="match status" value="1"/>
</dbReference>
<evidence type="ECO:0000313" key="13">
    <source>
        <dbReference type="EMBL" id="MFD2256799.1"/>
    </source>
</evidence>
<evidence type="ECO:0000256" key="11">
    <source>
        <dbReference type="SAM" id="Coils"/>
    </source>
</evidence>
<evidence type="ECO:0000256" key="3">
    <source>
        <dbReference type="ARBA" id="ARBA00022679"/>
    </source>
</evidence>
<dbReference type="EC" id="2.1.3.15" evidence="10"/>
<dbReference type="PANTHER" id="PTHR42853">
    <property type="entry name" value="ACETYL-COENZYME A CARBOXYLASE CARBOXYL TRANSFERASE SUBUNIT ALPHA"/>
    <property type="match status" value="1"/>
</dbReference>
<keyword evidence="2 10" id="KW-0444">Lipid biosynthesis</keyword>
<evidence type="ECO:0000256" key="5">
    <source>
        <dbReference type="ARBA" id="ARBA00022832"/>
    </source>
</evidence>
<name>A0ABW5DA22_9BACT</name>
<evidence type="ECO:0000256" key="6">
    <source>
        <dbReference type="ARBA" id="ARBA00022840"/>
    </source>
</evidence>
<sequence length="321" mass="35713">MQLLEFEKPAAELEKEIDKLRAKAAAQNLDLSAEIATMERKLAETRTAIYENLTPWQRVQIARHTQRPFMLDYVSLAFTDFTELHGDRHIGDDASMPGGFAMIGGHKCVVLGHQKGRDTKENLKRNFGSAHPEGYRKSLRLMKIAEKFSMPVIALIDTPGAFPGIGAEERNIAEAIAFNLREMMLLKTPIIAVVLGEGGSGGALGIGVADRVVMMENAYYSVISPEGCAAILWKHRKHAPEAAEAMKLVAPDLMELKLIDDVIPEPIGGAHHDHAASANAFREHITKHLDHLCSLDTRQLLDERYEKFRKFGEWNQDSPEV</sequence>
<feature type="coiled-coil region" evidence="11">
    <location>
        <begin position="3"/>
        <end position="48"/>
    </location>
</feature>
<dbReference type="GO" id="GO:0003989">
    <property type="term" value="F:acetyl-CoA carboxylase activity"/>
    <property type="evidence" value="ECO:0007669"/>
    <property type="project" value="UniProtKB-EC"/>
</dbReference>
<keyword evidence="5 10" id="KW-0276">Fatty acid metabolism</keyword>
<dbReference type="PRINTS" id="PR01069">
    <property type="entry name" value="ACCCTRFRASEA"/>
</dbReference>
<dbReference type="EMBL" id="JBHUIT010000016">
    <property type="protein sequence ID" value="MFD2256799.1"/>
    <property type="molecule type" value="Genomic_DNA"/>
</dbReference>
<evidence type="ECO:0000313" key="14">
    <source>
        <dbReference type="Proteomes" id="UP001597375"/>
    </source>
</evidence>
<dbReference type="PROSITE" id="PS50989">
    <property type="entry name" value="COA_CT_CTER"/>
    <property type="match status" value="1"/>
</dbReference>
<dbReference type="NCBIfam" id="NF004344">
    <property type="entry name" value="PRK05724.1"/>
    <property type="match status" value="1"/>
</dbReference>
<keyword evidence="14" id="KW-1185">Reference proteome</keyword>
<dbReference type="RefSeq" id="WP_386820087.1">
    <property type="nucleotide sequence ID" value="NZ_JBHUIT010000016.1"/>
</dbReference>
<comment type="function">
    <text evidence="10">Component of the acetyl coenzyme A carboxylase (ACC) complex. First, biotin carboxylase catalyzes the carboxylation of biotin on its carrier protein (BCCP) and then the CO(2) group is transferred by the carboxyltransferase to acetyl-CoA to form malonyl-CoA.</text>
</comment>
<dbReference type="InterPro" id="IPR029045">
    <property type="entry name" value="ClpP/crotonase-like_dom_sf"/>
</dbReference>
<proteinExistence type="inferred from homology"/>
<comment type="catalytic activity">
    <reaction evidence="9 10">
        <text>N(6)-carboxybiotinyl-L-lysyl-[protein] + acetyl-CoA = N(6)-biotinyl-L-lysyl-[protein] + malonyl-CoA</text>
        <dbReference type="Rhea" id="RHEA:54728"/>
        <dbReference type="Rhea" id="RHEA-COMP:10505"/>
        <dbReference type="Rhea" id="RHEA-COMP:10506"/>
        <dbReference type="ChEBI" id="CHEBI:57288"/>
        <dbReference type="ChEBI" id="CHEBI:57384"/>
        <dbReference type="ChEBI" id="CHEBI:83144"/>
        <dbReference type="ChEBI" id="CHEBI:83145"/>
        <dbReference type="EC" id="2.1.3.15"/>
    </reaction>
</comment>
<comment type="similarity">
    <text evidence="10">Belongs to the AccA family.</text>
</comment>
<evidence type="ECO:0000259" key="12">
    <source>
        <dbReference type="PROSITE" id="PS50989"/>
    </source>
</evidence>
<dbReference type="InterPro" id="IPR011763">
    <property type="entry name" value="COA_CT_C"/>
</dbReference>
<keyword evidence="4 10" id="KW-0547">Nucleotide-binding</keyword>
<dbReference type="NCBIfam" id="NF041504">
    <property type="entry name" value="AccA_sub"/>
    <property type="match status" value="1"/>
</dbReference>
<evidence type="ECO:0000256" key="10">
    <source>
        <dbReference type="HAMAP-Rule" id="MF_00823"/>
    </source>
</evidence>
<keyword evidence="10" id="KW-0963">Cytoplasm</keyword>
<evidence type="ECO:0000256" key="4">
    <source>
        <dbReference type="ARBA" id="ARBA00022741"/>
    </source>
</evidence>
<dbReference type="PANTHER" id="PTHR42853:SF3">
    <property type="entry name" value="ACETYL-COENZYME A CARBOXYLASE CARBOXYL TRANSFERASE SUBUNIT ALPHA, CHLOROPLASTIC"/>
    <property type="match status" value="1"/>
</dbReference>
<organism evidence="13 14">
    <name type="scientific">Luteolibacter algae</name>
    <dbReference type="NCBI Taxonomy" id="454151"/>
    <lineage>
        <taxon>Bacteria</taxon>
        <taxon>Pseudomonadati</taxon>
        <taxon>Verrucomicrobiota</taxon>
        <taxon>Verrucomicrobiia</taxon>
        <taxon>Verrucomicrobiales</taxon>
        <taxon>Verrucomicrobiaceae</taxon>
        <taxon>Luteolibacter</taxon>
    </lineage>
</organism>
<evidence type="ECO:0000256" key="2">
    <source>
        <dbReference type="ARBA" id="ARBA00022516"/>
    </source>
</evidence>
<dbReference type="NCBIfam" id="TIGR00513">
    <property type="entry name" value="accA"/>
    <property type="match status" value="1"/>
</dbReference>
<evidence type="ECO:0000256" key="7">
    <source>
        <dbReference type="ARBA" id="ARBA00023098"/>
    </source>
</evidence>
<feature type="domain" description="CoA carboxyltransferase C-terminal" evidence="12">
    <location>
        <begin position="37"/>
        <end position="291"/>
    </location>
</feature>
<keyword evidence="6 10" id="KW-0067">ATP-binding</keyword>
<evidence type="ECO:0000256" key="9">
    <source>
        <dbReference type="ARBA" id="ARBA00049152"/>
    </source>
</evidence>
<reference evidence="14" key="1">
    <citation type="journal article" date="2019" name="Int. J. Syst. Evol. Microbiol.">
        <title>The Global Catalogue of Microorganisms (GCM) 10K type strain sequencing project: providing services to taxonomists for standard genome sequencing and annotation.</title>
        <authorList>
            <consortium name="The Broad Institute Genomics Platform"/>
            <consortium name="The Broad Institute Genome Sequencing Center for Infectious Disease"/>
            <person name="Wu L."/>
            <person name="Ma J."/>
        </authorList>
    </citation>
    <scope>NUCLEOTIDE SEQUENCE [LARGE SCALE GENOMIC DNA]</scope>
    <source>
        <strain evidence="14">CGMCC 4.7106</strain>
    </source>
</reference>
<keyword evidence="8 10" id="KW-0275">Fatty acid biosynthesis</keyword>
<dbReference type="SUPFAM" id="SSF52096">
    <property type="entry name" value="ClpP/crotonase"/>
    <property type="match status" value="1"/>
</dbReference>
<dbReference type="Pfam" id="PF03255">
    <property type="entry name" value="ACCA"/>
    <property type="match status" value="1"/>
</dbReference>
<keyword evidence="13" id="KW-0436">Ligase</keyword>
<comment type="caution">
    <text evidence="13">The sequence shown here is derived from an EMBL/GenBank/DDBJ whole genome shotgun (WGS) entry which is preliminary data.</text>
</comment>
<protein>
    <recommendedName>
        <fullName evidence="10">Acetyl-coenzyme A carboxylase carboxyl transferase subunit alpha</fullName>
        <shortName evidence="10">ACCase subunit alpha</shortName>
        <shortName evidence="10">Acetyl-CoA carboxylase carboxyltransferase subunit alpha</shortName>
        <ecNumber evidence="10">2.1.3.15</ecNumber>
    </recommendedName>
</protein>
<dbReference type="InterPro" id="IPR001095">
    <property type="entry name" value="Acetyl_CoA_COase_a_su"/>
</dbReference>
<comment type="subunit">
    <text evidence="10">Acetyl-CoA carboxylase is a heterohexamer composed of biotin carboxyl carrier protein (AccB), biotin carboxylase (AccC) and two subunits each of ACCase subunit alpha (AccA) and ACCase subunit beta (AccD).</text>
</comment>
<keyword evidence="3 10" id="KW-0808">Transferase</keyword>
<evidence type="ECO:0000256" key="8">
    <source>
        <dbReference type="ARBA" id="ARBA00023160"/>
    </source>
</evidence>
<dbReference type="Gene3D" id="3.90.226.10">
    <property type="entry name" value="2-enoyl-CoA Hydratase, Chain A, domain 1"/>
    <property type="match status" value="1"/>
</dbReference>
<gene>
    <name evidence="10" type="primary">accA</name>
    <name evidence="13" type="ORF">ACFSSA_08940</name>
</gene>